<reference evidence="1 2" key="1">
    <citation type="submission" date="2013-04" db="EMBL/GenBank/DDBJ databases">
        <title>The Genome Sequence of Treponema medium ATCC 700293.</title>
        <authorList>
            <consortium name="The Broad Institute Genomics Platform"/>
            <person name="Earl A."/>
            <person name="Ward D."/>
            <person name="Feldgarden M."/>
            <person name="Gevers D."/>
            <person name="Leonetti C."/>
            <person name="Blanton J.M."/>
            <person name="Dewhirst F.E."/>
            <person name="Izard J."/>
            <person name="Walker B."/>
            <person name="Young S."/>
            <person name="Zeng Q."/>
            <person name="Gargeya S."/>
            <person name="Fitzgerald M."/>
            <person name="Haas B."/>
            <person name="Abouelleil A."/>
            <person name="Allen A.W."/>
            <person name="Alvarado L."/>
            <person name="Arachchi H.M."/>
            <person name="Berlin A.M."/>
            <person name="Chapman S.B."/>
            <person name="Gainer-Dewar J."/>
            <person name="Goldberg J."/>
            <person name="Griggs A."/>
            <person name="Gujja S."/>
            <person name="Hansen M."/>
            <person name="Howarth C."/>
            <person name="Imamovic A."/>
            <person name="Ireland A."/>
            <person name="Larimer J."/>
            <person name="McCowan C."/>
            <person name="Murphy C."/>
            <person name="Pearson M."/>
            <person name="Poon T.W."/>
            <person name="Priest M."/>
            <person name="Roberts A."/>
            <person name="Saif S."/>
            <person name="Shea T."/>
            <person name="Sisk P."/>
            <person name="Sykes S."/>
            <person name="Wortman J."/>
            <person name="Nusbaum C."/>
            <person name="Birren B."/>
        </authorList>
    </citation>
    <scope>NUCLEOTIDE SEQUENCE [LARGE SCALE GENOMIC DNA]</scope>
    <source>
        <strain evidence="1 2">ATCC 700293</strain>
    </source>
</reference>
<dbReference type="AlphaFoldDB" id="A0AA87NSN9"/>
<gene>
    <name evidence="1" type="ORF">HMPREF9195_00875</name>
</gene>
<proteinExistence type="predicted"/>
<name>A0AA87NSN9_TREMD</name>
<dbReference type="Proteomes" id="UP000014634">
    <property type="component" value="Unassembled WGS sequence"/>
</dbReference>
<dbReference type="EMBL" id="ATFE01000005">
    <property type="protein sequence ID" value="EPF29365.1"/>
    <property type="molecule type" value="Genomic_DNA"/>
</dbReference>
<sequence length="79" mass="8578">MSGVISNSDVFAQQNSTLKSVHGCTLFNMPAGVFCSRLVVSERTRMSVVQNRSDVFAMQKLASGSVHGRTLPDRLFSKG</sequence>
<organism evidence="1 2">
    <name type="scientific">Treponema medium ATCC 700293</name>
    <dbReference type="NCBI Taxonomy" id="1125700"/>
    <lineage>
        <taxon>Bacteria</taxon>
        <taxon>Pseudomonadati</taxon>
        <taxon>Spirochaetota</taxon>
        <taxon>Spirochaetia</taxon>
        <taxon>Spirochaetales</taxon>
        <taxon>Treponemataceae</taxon>
        <taxon>Treponema</taxon>
    </lineage>
</organism>
<evidence type="ECO:0000313" key="1">
    <source>
        <dbReference type="EMBL" id="EPF29365.1"/>
    </source>
</evidence>
<protein>
    <submittedName>
        <fullName evidence="1">Uncharacterized protein</fullName>
    </submittedName>
</protein>
<comment type="caution">
    <text evidence="1">The sequence shown here is derived from an EMBL/GenBank/DDBJ whole genome shotgun (WGS) entry which is preliminary data.</text>
</comment>
<accession>A0AA87NSN9</accession>
<evidence type="ECO:0000313" key="2">
    <source>
        <dbReference type="Proteomes" id="UP000014634"/>
    </source>
</evidence>